<evidence type="ECO:0000256" key="6">
    <source>
        <dbReference type="SAM" id="MobiDB-lite"/>
    </source>
</evidence>
<dbReference type="EMBL" id="NBIV01000004">
    <property type="protein sequence ID" value="PXF49563.1"/>
    <property type="molecule type" value="Genomic_DNA"/>
</dbReference>
<evidence type="ECO:0000256" key="3">
    <source>
        <dbReference type="ARBA" id="ARBA00023004"/>
    </source>
</evidence>
<sequence length="174" mass="19505">MMNESVGSGSAMSQAPSEPCTSTEGPGEERDESWICVGSARSFGARTTLSIHNRIVLLLRENSKWHCLDAICYHAGGPLSQAAVERVDNRVCLRCPWHSYLIDIEDGHGLYMDLSRRYRSKGARQRVHKVRQDGGQLFVQLCARAESVASDEYAFGAQLPPQVLRQRVQRYVPR</sequence>
<dbReference type="InterPro" id="IPR036922">
    <property type="entry name" value="Rieske_2Fe-2S_sf"/>
</dbReference>
<dbReference type="InterPro" id="IPR017941">
    <property type="entry name" value="Rieske_2Fe-2S"/>
</dbReference>
<organism evidence="8 9">
    <name type="scientific">Gracilariopsis chorda</name>
    <dbReference type="NCBI Taxonomy" id="448386"/>
    <lineage>
        <taxon>Eukaryota</taxon>
        <taxon>Rhodophyta</taxon>
        <taxon>Florideophyceae</taxon>
        <taxon>Rhodymeniophycidae</taxon>
        <taxon>Gracilariales</taxon>
        <taxon>Gracilariaceae</taxon>
        <taxon>Gracilariopsis</taxon>
    </lineage>
</organism>
<feature type="compositionally biased region" description="Polar residues" evidence="6">
    <location>
        <begin position="1"/>
        <end position="24"/>
    </location>
</feature>
<keyword evidence="2" id="KW-0479">Metal-binding</keyword>
<feature type="domain" description="Rieske" evidence="7">
    <location>
        <begin position="34"/>
        <end position="139"/>
    </location>
</feature>
<evidence type="ECO:0000256" key="4">
    <source>
        <dbReference type="ARBA" id="ARBA00023014"/>
    </source>
</evidence>
<evidence type="ECO:0000256" key="2">
    <source>
        <dbReference type="ARBA" id="ARBA00022723"/>
    </source>
</evidence>
<evidence type="ECO:0000313" key="8">
    <source>
        <dbReference type="EMBL" id="PXF49563.1"/>
    </source>
</evidence>
<keyword evidence="3" id="KW-0408">Iron</keyword>
<dbReference type="CDD" id="cd03467">
    <property type="entry name" value="Rieske"/>
    <property type="match status" value="1"/>
</dbReference>
<accession>A0A2V3J5H5</accession>
<evidence type="ECO:0000313" key="9">
    <source>
        <dbReference type="Proteomes" id="UP000247409"/>
    </source>
</evidence>
<reference evidence="8 9" key="1">
    <citation type="journal article" date="2018" name="Mol. Biol. Evol.">
        <title>Analysis of the draft genome of the red seaweed Gracilariopsis chorda provides insights into genome size evolution in Rhodophyta.</title>
        <authorList>
            <person name="Lee J."/>
            <person name="Yang E.C."/>
            <person name="Graf L."/>
            <person name="Yang J.H."/>
            <person name="Qiu H."/>
            <person name="Zel Zion U."/>
            <person name="Chan C.X."/>
            <person name="Stephens T.G."/>
            <person name="Weber A.P.M."/>
            <person name="Boo G.H."/>
            <person name="Boo S.M."/>
            <person name="Kim K.M."/>
            <person name="Shin Y."/>
            <person name="Jung M."/>
            <person name="Lee S.J."/>
            <person name="Yim H.S."/>
            <person name="Lee J.H."/>
            <person name="Bhattacharya D."/>
            <person name="Yoon H.S."/>
        </authorList>
    </citation>
    <scope>NUCLEOTIDE SEQUENCE [LARGE SCALE GENOMIC DNA]</scope>
    <source>
        <strain evidence="8 9">SKKU-2015</strain>
        <tissue evidence="8">Whole body</tissue>
    </source>
</reference>
<feature type="region of interest" description="Disordered" evidence="6">
    <location>
        <begin position="1"/>
        <end position="32"/>
    </location>
</feature>
<dbReference type="Gene3D" id="2.102.10.10">
    <property type="entry name" value="Rieske [2Fe-2S] iron-sulphur domain"/>
    <property type="match status" value="1"/>
</dbReference>
<dbReference type="GO" id="GO:0046872">
    <property type="term" value="F:metal ion binding"/>
    <property type="evidence" value="ECO:0007669"/>
    <property type="project" value="UniProtKB-KW"/>
</dbReference>
<dbReference type="AlphaFoldDB" id="A0A2V3J5H5"/>
<evidence type="ECO:0000256" key="5">
    <source>
        <dbReference type="ARBA" id="ARBA00034078"/>
    </source>
</evidence>
<dbReference type="PANTHER" id="PTHR21496">
    <property type="entry name" value="FERREDOXIN-RELATED"/>
    <property type="match status" value="1"/>
</dbReference>
<keyword evidence="9" id="KW-1185">Reference proteome</keyword>
<comment type="cofactor">
    <cofactor evidence="5">
        <name>[2Fe-2S] cluster</name>
        <dbReference type="ChEBI" id="CHEBI:190135"/>
    </cofactor>
</comment>
<dbReference type="PANTHER" id="PTHR21496:SF0">
    <property type="entry name" value="RIESKE DOMAIN-CONTAINING PROTEIN"/>
    <property type="match status" value="1"/>
</dbReference>
<keyword evidence="4" id="KW-0411">Iron-sulfur</keyword>
<comment type="caution">
    <text evidence="8">The sequence shown here is derived from an EMBL/GenBank/DDBJ whole genome shotgun (WGS) entry which is preliminary data.</text>
</comment>
<dbReference type="Proteomes" id="UP000247409">
    <property type="component" value="Unassembled WGS sequence"/>
</dbReference>
<dbReference type="SUPFAM" id="SSF50022">
    <property type="entry name" value="ISP domain"/>
    <property type="match status" value="1"/>
</dbReference>
<keyword evidence="1" id="KW-0001">2Fe-2S</keyword>
<proteinExistence type="predicted"/>
<dbReference type="InterPro" id="IPR054716">
    <property type="entry name" value="Sol_Rieske_ferrdox_dom"/>
</dbReference>
<dbReference type="OrthoDB" id="426882at2759"/>
<dbReference type="PROSITE" id="PS51296">
    <property type="entry name" value="RIESKE"/>
    <property type="match status" value="1"/>
</dbReference>
<dbReference type="Pfam" id="PF22543">
    <property type="entry name" value="Rieske_4"/>
    <property type="match status" value="1"/>
</dbReference>
<protein>
    <submittedName>
        <fullName evidence="8">Rieske domain-containing protein</fullName>
    </submittedName>
</protein>
<dbReference type="GO" id="GO:0051537">
    <property type="term" value="F:2 iron, 2 sulfur cluster binding"/>
    <property type="evidence" value="ECO:0007669"/>
    <property type="project" value="UniProtKB-KW"/>
</dbReference>
<name>A0A2V3J5H5_9FLOR</name>
<gene>
    <name evidence="8" type="ORF">BWQ96_00633</name>
</gene>
<evidence type="ECO:0000256" key="1">
    <source>
        <dbReference type="ARBA" id="ARBA00022714"/>
    </source>
</evidence>
<evidence type="ECO:0000259" key="7">
    <source>
        <dbReference type="PROSITE" id="PS51296"/>
    </source>
</evidence>